<organism evidence="2 3">
    <name type="scientific">Daphnia magna</name>
    <dbReference type="NCBI Taxonomy" id="35525"/>
    <lineage>
        <taxon>Eukaryota</taxon>
        <taxon>Metazoa</taxon>
        <taxon>Ecdysozoa</taxon>
        <taxon>Arthropoda</taxon>
        <taxon>Crustacea</taxon>
        <taxon>Branchiopoda</taxon>
        <taxon>Diplostraca</taxon>
        <taxon>Cladocera</taxon>
        <taxon>Anomopoda</taxon>
        <taxon>Daphniidae</taxon>
        <taxon>Daphnia</taxon>
    </lineage>
</organism>
<dbReference type="EMBL" id="JAOYFB010000036">
    <property type="protein sequence ID" value="KAK4021421.1"/>
    <property type="molecule type" value="Genomic_DNA"/>
</dbReference>
<keyword evidence="3" id="KW-1185">Reference proteome</keyword>
<comment type="caution">
    <text evidence="2">The sequence shown here is derived from an EMBL/GenBank/DDBJ whole genome shotgun (WGS) entry which is preliminary data.</text>
</comment>
<accession>A0ABR0A8G4</accession>
<proteinExistence type="predicted"/>
<dbReference type="Proteomes" id="UP001234178">
    <property type="component" value="Unassembled WGS sequence"/>
</dbReference>
<feature type="region of interest" description="Disordered" evidence="1">
    <location>
        <begin position="68"/>
        <end position="124"/>
    </location>
</feature>
<gene>
    <name evidence="2" type="ORF">OUZ56_003338</name>
</gene>
<protein>
    <submittedName>
        <fullName evidence="2">Uncharacterized protein</fullName>
    </submittedName>
</protein>
<evidence type="ECO:0000313" key="3">
    <source>
        <dbReference type="Proteomes" id="UP001234178"/>
    </source>
</evidence>
<evidence type="ECO:0000256" key="1">
    <source>
        <dbReference type="SAM" id="MobiDB-lite"/>
    </source>
</evidence>
<reference evidence="2 3" key="1">
    <citation type="journal article" date="2023" name="Nucleic Acids Res.">
        <title>The hologenome of Daphnia magna reveals possible DNA methylation and microbiome-mediated evolution of the host genome.</title>
        <authorList>
            <person name="Chaturvedi A."/>
            <person name="Li X."/>
            <person name="Dhandapani V."/>
            <person name="Marshall H."/>
            <person name="Kissane S."/>
            <person name="Cuenca-Cambronero M."/>
            <person name="Asole G."/>
            <person name="Calvet F."/>
            <person name="Ruiz-Romero M."/>
            <person name="Marangio P."/>
            <person name="Guigo R."/>
            <person name="Rago D."/>
            <person name="Mirbahai L."/>
            <person name="Eastwood N."/>
            <person name="Colbourne J.K."/>
            <person name="Zhou J."/>
            <person name="Mallon E."/>
            <person name="Orsini L."/>
        </authorList>
    </citation>
    <scope>NUCLEOTIDE SEQUENCE [LARGE SCALE GENOMIC DNA]</scope>
    <source>
        <strain evidence="2">LRV0_1</strain>
    </source>
</reference>
<name>A0ABR0A8G4_9CRUS</name>
<evidence type="ECO:0000313" key="2">
    <source>
        <dbReference type="EMBL" id="KAK4021421.1"/>
    </source>
</evidence>
<feature type="compositionally biased region" description="Basic and acidic residues" evidence="1">
    <location>
        <begin position="68"/>
        <end position="83"/>
    </location>
</feature>
<sequence>MATLAINSARQSTSLYSPFELVYGRTPILCQENKFPWPAKRPERVFKWRSEAKELILQSQSRKILWKPKDDLSESDSDVKETRTPGLNDKEQEEDVVDPQALSGTVTRAGRQTRPPIWRQQDLS</sequence>